<evidence type="ECO:0000313" key="1">
    <source>
        <dbReference type="EMBL" id="GAA4916030.1"/>
    </source>
</evidence>
<organism evidence="1 2">
    <name type="scientific">Nesterenkonia rhizosphaerae</name>
    <dbReference type="NCBI Taxonomy" id="1348272"/>
    <lineage>
        <taxon>Bacteria</taxon>
        <taxon>Bacillati</taxon>
        <taxon>Actinomycetota</taxon>
        <taxon>Actinomycetes</taxon>
        <taxon>Micrococcales</taxon>
        <taxon>Micrococcaceae</taxon>
        <taxon>Nesterenkonia</taxon>
    </lineage>
</organism>
<proteinExistence type="predicted"/>
<keyword evidence="2" id="KW-1185">Reference proteome</keyword>
<accession>A0ABP9FZQ1</accession>
<name>A0ABP9FZQ1_9MICC</name>
<comment type="caution">
    <text evidence="1">The sequence shown here is derived from an EMBL/GenBank/DDBJ whole genome shotgun (WGS) entry which is preliminary data.</text>
</comment>
<sequence>MWNGFVLAEVYPYVGLAYLTGREVDQVLRDEQITKVEVAEAVSSALAQFGLSLPDEDGALLVRLRRDGARPGAMDLGACVCVLQDGRLGLTTGDGRVIETAGDELAYVAHPEPGRYSQVLKVPGVYYGEVV</sequence>
<dbReference type="EMBL" id="BAABLW010000005">
    <property type="protein sequence ID" value="GAA4916030.1"/>
    <property type="molecule type" value="Genomic_DNA"/>
</dbReference>
<reference evidence="2" key="1">
    <citation type="journal article" date="2019" name="Int. J. Syst. Evol. Microbiol.">
        <title>The Global Catalogue of Microorganisms (GCM) 10K type strain sequencing project: providing services to taxonomists for standard genome sequencing and annotation.</title>
        <authorList>
            <consortium name="The Broad Institute Genomics Platform"/>
            <consortium name="The Broad Institute Genome Sequencing Center for Infectious Disease"/>
            <person name="Wu L."/>
            <person name="Ma J."/>
        </authorList>
    </citation>
    <scope>NUCLEOTIDE SEQUENCE [LARGE SCALE GENOMIC DNA]</scope>
    <source>
        <strain evidence="2">JCM 19129</strain>
    </source>
</reference>
<evidence type="ECO:0000313" key="2">
    <source>
        <dbReference type="Proteomes" id="UP001500368"/>
    </source>
</evidence>
<gene>
    <name evidence="1" type="ORF">GCM10025790_08900</name>
</gene>
<dbReference type="Proteomes" id="UP001500368">
    <property type="component" value="Unassembled WGS sequence"/>
</dbReference>
<protein>
    <submittedName>
        <fullName evidence="1">Uncharacterized protein</fullName>
    </submittedName>
</protein>